<gene>
    <name evidence="1" type="ORF">SAMN05444394_0363</name>
</gene>
<evidence type="ECO:0000313" key="2">
    <source>
        <dbReference type="Proteomes" id="UP000185221"/>
    </source>
</evidence>
<keyword evidence="2" id="KW-1185">Reference proteome</keyword>
<organism evidence="1 2">
    <name type="scientific">Algoriphagus halophilus</name>
    <dbReference type="NCBI Taxonomy" id="226505"/>
    <lineage>
        <taxon>Bacteria</taxon>
        <taxon>Pseudomonadati</taxon>
        <taxon>Bacteroidota</taxon>
        <taxon>Cytophagia</taxon>
        <taxon>Cytophagales</taxon>
        <taxon>Cyclobacteriaceae</taxon>
        <taxon>Algoriphagus</taxon>
    </lineage>
</organism>
<accession>A0A1N6D6Z0</accession>
<proteinExistence type="predicted"/>
<sequence>MMDNPFPFFMGNIFFKLEVILLKKPVKLDYGGLLD</sequence>
<dbReference type="EMBL" id="FSRC01000001">
    <property type="protein sequence ID" value="SIN66529.1"/>
    <property type="molecule type" value="Genomic_DNA"/>
</dbReference>
<reference evidence="2" key="1">
    <citation type="submission" date="2016-11" db="EMBL/GenBank/DDBJ databases">
        <authorList>
            <person name="Varghese N."/>
            <person name="Submissions S."/>
        </authorList>
    </citation>
    <scope>NUCLEOTIDE SEQUENCE [LARGE SCALE GENOMIC DNA]</scope>
    <source>
        <strain evidence="2">DSM 15292</strain>
    </source>
</reference>
<dbReference type="AlphaFoldDB" id="A0A1N6D6Z0"/>
<evidence type="ECO:0000313" key="1">
    <source>
        <dbReference type="EMBL" id="SIN66529.1"/>
    </source>
</evidence>
<dbReference type="STRING" id="226505.SAMN05444394_0363"/>
<protein>
    <submittedName>
        <fullName evidence="1">Uncharacterized protein</fullName>
    </submittedName>
</protein>
<dbReference type="Proteomes" id="UP000185221">
    <property type="component" value="Unassembled WGS sequence"/>
</dbReference>
<name>A0A1N6D6Z0_9BACT</name>